<keyword evidence="3" id="KW-1185">Reference proteome</keyword>
<feature type="transmembrane region" description="Helical" evidence="1">
    <location>
        <begin position="40"/>
        <end position="59"/>
    </location>
</feature>
<keyword evidence="1" id="KW-1133">Transmembrane helix</keyword>
<accession>A0ABU9UDW7</accession>
<dbReference type="Proteomes" id="UP001466331">
    <property type="component" value="Unassembled WGS sequence"/>
</dbReference>
<gene>
    <name evidence="2" type="ORF">WKV44_09970</name>
</gene>
<proteinExistence type="predicted"/>
<name>A0ABU9UDW7_9SPIR</name>
<evidence type="ECO:0000256" key="1">
    <source>
        <dbReference type="SAM" id="Phobius"/>
    </source>
</evidence>
<dbReference type="EMBL" id="JBCHKQ010000006">
    <property type="protein sequence ID" value="MEM5948866.1"/>
    <property type="molecule type" value="Genomic_DNA"/>
</dbReference>
<dbReference type="RefSeq" id="WP_420070319.1">
    <property type="nucleotide sequence ID" value="NZ_JBCHKQ010000006.1"/>
</dbReference>
<evidence type="ECO:0000313" key="2">
    <source>
        <dbReference type="EMBL" id="MEM5948866.1"/>
    </source>
</evidence>
<evidence type="ECO:0000313" key="3">
    <source>
        <dbReference type="Proteomes" id="UP001466331"/>
    </source>
</evidence>
<keyword evidence="1" id="KW-0472">Membrane</keyword>
<reference evidence="2 3" key="1">
    <citation type="submission" date="2024-03" db="EMBL/GenBank/DDBJ databases">
        <title>Ignisphaera cupida sp. nov., a hyperthermophilic hydrolytic archaeon from a hot spring of Kamchatka, and proposal of Ignisphaeraceae fam. nov.</title>
        <authorList>
            <person name="Podosokorskaya O.A."/>
            <person name="Elcheninov A.G."/>
            <person name="Maltseva A.I."/>
            <person name="Zayulina K.S."/>
            <person name="Novikov A."/>
            <person name="Merkel A.Y."/>
        </authorList>
    </citation>
    <scope>NUCLEOTIDE SEQUENCE [LARGE SCALE GENOMIC DNA]</scope>
    <source>
        <strain evidence="2 3">38H-sp</strain>
    </source>
</reference>
<comment type="caution">
    <text evidence="2">The sequence shown here is derived from an EMBL/GenBank/DDBJ whole genome shotgun (WGS) entry which is preliminary data.</text>
</comment>
<keyword evidence="1" id="KW-0812">Transmembrane</keyword>
<protein>
    <submittedName>
        <fullName evidence="2">Uncharacterized protein</fullName>
    </submittedName>
</protein>
<organism evidence="2 3">
    <name type="scientific">Rarispira pelagica</name>
    <dbReference type="NCBI Taxonomy" id="3141764"/>
    <lineage>
        <taxon>Bacteria</taxon>
        <taxon>Pseudomonadati</taxon>
        <taxon>Spirochaetota</taxon>
        <taxon>Spirochaetia</taxon>
        <taxon>Winmispirales</taxon>
        <taxon>Winmispiraceae</taxon>
        <taxon>Rarispira</taxon>
    </lineage>
</organism>
<sequence>MKFKILFIVFVGLIIFSSLVLLFLPFGVLGSDYAFSFWSSNWYLLLLLAVLLIVLVVFYTKNRRMFSYLEEENWDNLLVLLYDSIINKNKLKYDDIKLFILLSVLKNRFDYISELSLLLSHKPVLKDAFCIELGLPYIKSQDPDIIIPYYKDITVKQKGRLRDWAGWFYIYGILLTGDYTLAKQELLSLLSYARESIVVLLALYNLNAFSGTDKEIADFVSKHKKSFKEDVKKEKIFKLIEKEKADIYVLMMSGLIQDSVEWIFA</sequence>